<dbReference type="EMBL" id="VBZC01000040">
    <property type="protein sequence ID" value="TLS42527.1"/>
    <property type="molecule type" value="Genomic_DNA"/>
</dbReference>
<gene>
    <name evidence="4" type="ORF">FE633_30785</name>
</gene>
<dbReference type="Pfam" id="PF18164">
    <property type="entry name" value="GNAT_C"/>
    <property type="match status" value="1"/>
</dbReference>
<feature type="region of interest" description="Disordered" evidence="1">
    <location>
        <begin position="20"/>
        <end position="40"/>
    </location>
</feature>
<dbReference type="Pfam" id="PF18082">
    <property type="entry name" value="NAT_N"/>
    <property type="match status" value="1"/>
</dbReference>
<evidence type="ECO:0000259" key="3">
    <source>
        <dbReference type="Pfam" id="PF18164"/>
    </source>
</evidence>
<keyword evidence="4" id="KW-0012">Acyltransferase</keyword>
<evidence type="ECO:0000259" key="2">
    <source>
        <dbReference type="Pfam" id="PF18082"/>
    </source>
</evidence>
<dbReference type="Gene3D" id="3.40.630.120">
    <property type="match status" value="1"/>
</dbReference>
<reference evidence="4 5" key="1">
    <citation type="submission" date="2019-05" db="EMBL/GenBank/DDBJ databases">
        <title>Streptomyces sp. NEAU-C151, a novel actinomycete isolated from soil.</title>
        <authorList>
            <person name="Han L."/>
            <person name="Jiang H."/>
        </authorList>
    </citation>
    <scope>NUCLEOTIDE SEQUENCE [LARGE SCALE GENOMIC DNA]</scope>
    <source>
        <strain evidence="4 5">NEAU-C151</strain>
    </source>
</reference>
<feature type="domain" description="GNAT-like C-terminal" evidence="3">
    <location>
        <begin position="196"/>
        <end position="354"/>
    </location>
</feature>
<comment type="caution">
    <text evidence="4">The sequence shown here is derived from an EMBL/GenBank/DDBJ whole genome shotgun (WGS) entry which is preliminary data.</text>
</comment>
<sequence>MLLEALRADKRLAEWLRDLEREGDPPPATGRGDPHPASLADAVLPDVPPPDVALPDVVLPDAAELPDILLDLTVPHEFINELVALRGALAADPEAMRLLRRCVGRFVRDMGEIGKGWEPPAFPESTGPLGRNFHAFVFVAALPYVRAYHRARGIPEAVSRRTFADLGRHMAVHRRRFGTCGLFVPWWLALHFHGELYQLGRLQFQRARLGGRTGRAAAATGLETGPGDLCLSLHIADFRGPLSPEACDHSLRLAREFFARHYPDERYTVAVCHSWLLDPQLKRYLPTDSNIVRFQERFQVAYQETQADDKSPLGFVFGDTELPVEGLPRHTGVQRAVGDHLRAGGHWYGGHGWFAW</sequence>
<protein>
    <submittedName>
        <fullName evidence="4">Acyltransferase</fullName>
    </submittedName>
</protein>
<organism evidence="4 5">
    <name type="scientific">Streptomyces montanus</name>
    <dbReference type="NCBI Taxonomy" id="2580423"/>
    <lineage>
        <taxon>Bacteria</taxon>
        <taxon>Bacillati</taxon>
        <taxon>Actinomycetota</taxon>
        <taxon>Actinomycetes</taxon>
        <taxon>Kitasatosporales</taxon>
        <taxon>Streptomycetaceae</taxon>
        <taxon>Streptomyces</taxon>
    </lineage>
</organism>
<dbReference type="AlphaFoldDB" id="A0A5R9FFG9"/>
<dbReference type="InterPro" id="IPR041644">
    <property type="entry name" value="GNAT_C"/>
</dbReference>
<dbReference type="InterPro" id="IPR041273">
    <property type="entry name" value="NAT_N"/>
</dbReference>
<evidence type="ECO:0000313" key="5">
    <source>
        <dbReference type="Proteomes" id="UP000305906"/>
    </source>
</evidence>
<feature type="domain" description="N-acyltransferase N-terminal" evidence="2">
    <location>
        <begin position="64"/>
        <end position="194"/>
    </location>
</feature>
<dbReference type="GO" id="GO:0016746">
    <property type="term" value="F:acyltransferase activity"/>
    <property type="evidence" value="ECO:0007669"/>
    <property type="project" value="UniProtKB-KW"/>
</dbReference>
<name>A0A5R9FFG9_9ACTN</name>
<proteinExistence type="predicted"/>
<dbReference type="RefSeq" id="WP_138048452.1">
    <property type="nucleotide sequence ID" value="NZ_VBZC01000040.1"/>
</dbReference>
<accession>A0A5R9FFG9</accession>
<evidence type="ECO:0000313" key="4">
    <source>
        <dbReference type="EMBL" id="TLS42527.1"/>
    </source>
</evidence>
<dbReference type="Proteomes" id="UP000305906">
    <property type="component" value="Unassembled WGS sequence"/>
</dbReference>
<evidence type="ECO:0000256" key="1">
    <source>
        <dbReference type="SAM" id="MobiDB-lite"/>
    </source>
</evidence>
<keyword evidence="5" id="KW-1185">Reference proteome</keyword>
<keyword evidence="4" id="KW-0808">Transferase</keyword>